<sequence>MSTSSAITLVLAVIGAVLGVFNAWRNWINDQVRVRLDAVDISNHASRADMLVMFEVRNLSDFPVTITDIGLLKGRALAELRDPKIVINRRELASLPIRLEPRTSFSVTAMRSECPEGLGGIRGLYIRTACGRTQKRAKGWRRYLAQRGYEVAPATQNSPGIQ</sequence>
<evidence type="ECO:0000313" key="1">
    <source>
        <dbReference type="EMBL" id="CVK35502.1"/>
    </source>
</evidence>
<reference evidence="1" key="1">
    <citation type="journal article" date="2016" name="Sci. Rep.">
        <title>Genomics of high molecular weight plasmids isolated from an on-farm biopurification system.</title>
        <authorList>
            <person name="Martini M.C."/>
            <person name="Wibberg D."/>
            <person name="Lozano M."/>
            <person name="Torres Tejerizo G."/>
            <person name="Albicoro F.J."/>
            <person name="Jaenicke S."/>
            <person name="van Elsas J.D."/>
            <person name="Petroni A."/>
            <person name="Garcillan-Barcia M.P."/>
            <person name="de la Cruz F."/>
            <person name="Schluter A."/>
            <person name="Puhler A."/>
            <person name="Pistorio M."/>
            <person name="Lagares A."/>
            <person name="Del Papa M.F."/>
        </authorList>
    </citation>
    <scope>NUCLEOTIDE SEQUENCE</scope>
    <source>
        <plasmid evidence="1">pMC2</plasmid>
    </source>
</reference>
<organism evidence="1">
    <name type="scientific">biofilter metagenome</name>
    <dbReference type="NCBI Taxonomy" id="1070537"/>
    <lineage>
        <taxon>unclassified sequences</taxon>
        <taxon>metagenomes</taxon>
        <taxon>ecological metagenomes</taxon>
    </lineage>
</organism>
<proteinExistence type="predicted"/>
<gene>
    <name evidence="1" type="ORF">MCM2015_pMC2_10</name>
</gene>
<dbReference type="EMBL" id="LT158602">
    <property type="protein sequence ID" value="CVK35502.1"/>
    <property type="molecule type" value="Genomic_DNA"/>
</dbReference>
<accession>A0A1A7GDQ8</accession>
<protein>
    <submittedName>
        <fullName evidence="1">Uncharacterized protein</fullName>
    </submittedName>
</protein>
<geneLocation type="plasmid" evidence="1">
    <name>pMC2</name>
</geneLocation>
<dbReference type="AlphaFoldDB" id="A0A1A7GDQ8"/>
<keyword evidence="1" id="KW-0614">Plasmid</keyword>
<name>A0A1A7GDQ8_9ZZZZ</name>